<feature type="domain" description="Type II methyltransferase M.TaqI-like" evidence="8">
    <location>
        <begin position="492"/>
        <end position="658"/>
    </location>
</feature>
<dbReference type="InterPro" id="IPR025931">
    <property type="entry name" value="TaqI_C"/>
</dbReference>
<dbReference type="SUPFAM" id="SSF53335">
    <property type="entry name" value="S-adenosyl-L-methionine-dependent methyltransferases"/>
    <property type="match status" value="1"/>
</dbReference>
<dbReference type="Proteomes" id="UP001201449">
    <property type="component" value="Unassembled WGS sequence"/>
</dbReference>
<dbReference type="Pfam" id="PF07669">
    <property type="entry name" value="Eco57I"/>
    <property type="match status" value="1"/>
</dbReference>
<proteinExistence type="predicted"/>
<keyword evidence="5" id="KW-0680">Restriction system</keyword>
<dbReference type="RefSeq" id="WP_234861796.1">
    <property type="nucleotide sequence ID" value="NZ_JAKEVZ010000008.1"/>
</dbReference>
<comment type="caution">
    <text evidence="10">The sequence shown here is derived from an EMBL/GenBank/DDBJ whole genome shotgun (WGS) entry which is preliminary data.</text>
</comment>
<keyword evidence="2 10" id="KW-0489">Methyltransferase</keyword>
<evidence type="ECO:0000259" key="8">
    <source>
        <dbReference type="Pfam" id="PF07669"/>
    </source>
</evidence>
<dbReference type="PROSITE" id="PS00092">
    <property type="entry name" value="N6_MTASE"/>
    <property type="match status" value="1"/>
</dbReference>
<feature type="domain" description="TaqI-like C-terminal specificity" evidence="9">
    <location>
        <begin position="776"/>
        <end position="941"/>
    </location>
</feature>
<dbReference type="PANTHER" id="PTHR33841:SF1">
    <property type="entry name" value="DNA METHYLTRANSFERASE A"/>
    <property type="match status" value="1"/>
</dbReference>
<evidence type="ECO:0000256" key="7">
    <source>
        <dbReference type="ARBA" id="ARBA00047942"/>
    </source>
</evidence>
<keyword evidence="6" id="KW-0238">DNA-binding</keyword>
<evidence type="ECO:0000256" key="3">
    <source>
        <dbReference type="ARBA" id="ARBA00022679"/>
    </source>
</evidence>
<evidence type="ECO:0000313" key="10">
    <source>
        <dbReference type="EMBL" id="MCF1751855.1"/>
    </source>
</evidence>
<dbReference type="PANTHER" id="PTHR33841">
    <property type="entry name" value="DNA METHYLTRANSFERASE YEEA-RELATED"/>
    <property type="match status" value="1"/>
</dbReference>
<evidence type="ECO:0000256" key="6">
    <source>
        <dbReference type="ARBA" id="ARBA00023125"/>
    </source>
</evidence>
<dbReference type="SUPFAM" id="SSF116734">
    <property type="entry name" value="DNA methylase specificity domain"/>
    <property type="match status" value="1"/>
</dbReference>
<dbReference type="PRINTS" id="PR00507">
    <property type="entry name" value="N12N6MTFRASE"/>
</dbReference>
<dbReference type="InterPro" id="IPR029063">
    <property type="entry name" value="SAM-dependent_MTases_sf"/>
</dbReference>
<sequence length="1067" mass="122938">MPLFQNSVLKKYLAHLDPAAVQSGYAAYTAYFHHPQIRENIRNAKEEQFQEGFLRELFVKILGYTINPEPDFNLTTELKNIKDSKKTDGAILKDGKALAVIELKGTDTKDLDKIRDQAFNYKNNQPECVYVLTSNFERMRFYIDNAVDFVEFNVLAMAAEDFRLLWLLLHRDQLLGGIPKKIKEESLLAEEQVTKQLYADYSAFKQELWQDMVAHNPGEDELTLYKKSQKLLDRFLFIFFAEDKGLLPPNSIMEIVAQWKHLGELDEYRPLYERFRKYFGYLNTGRVVPGKAEIHAYNGGLFAPDAVLDGLTISDAVLEKHVRKLTEYDFESEVDTNILGHIFEHSLNDIENVRAQLAGQEVDKSKTKRKRDGVFYTPKYITKYIVDNTLGRLCREKKEEIEIVDEEFARGKVFKTKEAEQKRRAELKEKLTNYRNWLMQLAICDPACGSGAFLNQVLEFLMAEHHYLDELESMLFGSSIVFPNVEKHILENNIFGVDINEESVEIARLSLWLRTAKKGRKLSSLNANIKVGNSLIDDPTVAGDLAFNWAEQFPQVFAKGGFDVVVGNPPYLRVQGLRTNFEEESKFYEKHFASATGRFDIYVLFIERAFSLISKKGKVSFILPHKFLVSDFGSGIRLFLSKNKAIELLLHFGSEMVFQDASTYTCILNLSKENSEFKYAQVNPKEIFDSIEFGSITFDSLDGEKWSLQNSGIENILKKLNQQKYKAIDVFQWISQGVVSVGDDIFLLKGKINGSEFTGFSDRLGKEITIEADVVKPLLKGEDVKRYAPIRNDYFVVYPHEEVNGKTVPFEEEEFIKRYPKAYSYMLPFKQELIEKKIRYKTNPRAWYSLHRSREISLFQSPKILTPETSLGGNLTLDNAGYFHNTQVYFLLTKEDFDLNDKYLLGVLNSSVFWFFLQNTGAVLRGGYFRFKTKYLEPFPIPVINYDLQLPIVNLVDSNLEANVRLDSILNSFIQLTRSKFSIDKPSTKLQNWPELDFKGFLGELAKAKVKLSLSEEAEWMAYFNEQKAKAQALQSEITRIDKEIDALVYELYGLTEEEIRIVEGGE</sequence>
<dbReference type="InterPro" id="IPR002052">
    <property type="entry name" value="DNA_methylase_N6_adenine_CS"/>
</dbReference>
<reference evidence="10 11" key="1">
    <citation type="submission" date="2022-01" db="EMBL/GenBank/DDBJ databases">
        <title>Mariniradius saccharolyticus sp. nov., isolated from sediment of a river.</title>
        <authorList>
            <person name="Liu H."/>
        </authorList>
    </citation>
    <scope>NUCLEOTIDE SEQUENCE [LARGE SCALE GENOMIC DNA]</scope>
    <source>
        <strain evidence="10 11">RY-2</strain>
    </source>
</reference>
<dbReference type="EMBL" id="JAKEVZ010000008">
    <property type="protein sequence ID" value="MCF1751855.1"/>
    <property type="molecule type" value="Genomic_DNA"/>
</dbReference>
<evidence type="ECO:0000313" key="11">
    <source>
        <dbReference type="Proteomes" id="UP001201449"/>
    </source>
</evidence>
<keyword evidence="11" id="KW-1185">Reference proteome</keyword>
<name>A0ABS9BUW6_9BACT</name>
<accession>A0ABS9BUW6</accession>
<dbReference type="GO" id="GO:0032259">
    <property type="term" value="P:methylation"/>
    <property type="evidence" value="ECO:0007669"/>
    <property type="project" value="UniProtKB-KW"/>
</dbReference>
<dbReference type="InterPro" id="IPR011639">
    <property type="entry name" value="MethylTrfase_TaqI-like_dom"/>
</dbReference>
<gene>
    <name evidence="10" type="ORF">L0U89_12310</name>
</gene>
<evidence type="ECO:0000256" key="2">
    <source>
        <dbReference type="ARBA" id="ARBA00022603"/>
    </source>
</evidence>
<protein>
    <recommendedName>
        <fullName evidence="1">site-specific DNA-methyltransferase (adenine-specific)</fullName>
        <ecNumber evidence="1">2.1.1.72</ecNumber>
    </recommendedName>
</protein>
<evidence type="ECO:0000259" key="9">
    <source>
        <dbReference type="Pfam" id="PF12950"/>
    </source>
</evidence>
<keyword evidence="3" id="KW-0808">Transferase</keyword>
<comment type="catalytic activity">
    <reaction evidence="7">
        <text>a 2'-deoxyadenosine in DNA + S-adenosyl-L-methionine = an N(6)-methyl-2'-deoxyadenosine in DNA + S-adenosyl-L-homocysteine + H(+)</text>
        <dbReference type="Rhea" id="RHEA:15197"/>
        <dbReference type="Rhea" id="RHEA-COMP:12418"/>
        <dbReference type="Rhea" id="RHEA-COMP:12419"/>
        <dbReference type="ChEBI" id="CHEBI:15378"/>
        <dbReference type="ChEBI" id="CHEBI:57856"/>
        <dbReference type="ChEBI" id="CHEBI:59789"/>
        <dbReference type="ChEBI" id="CHEBI:90615"/>
        <dbReference type="ChEBI" id="CHEBI:90616"/>
        <dbReference type="EC" id="2.1.1.72"/>
    </reaction>
</comment>
<dbReference type="Pfam" id="PF12950">
    <property type="entry name" value="TaqI_C"/>
    <property type="match status" value="1"/>
</dbReference>
<dbReference type="Gene3D" id="3.40.50.150">
    <property type="entry name" value="Vaccinia Virus protein VP39"/>
    <property type="match status" value="1"/>
</dbReference>
<dbReference type="InterPro" id="IPR050953">
    <property type="entry name" value="N4_N6_ade-DNA_methylase"/>
</dbReference>
<dbReference type="GO" id="GO:0008168">
    <property type="term" value="F:methyltransferase activity"/>
    <property type="evidence" value="ECO:0007669"/>
    <property type="project" value="UniProtKB-KW"/>
</dbReference>
<keyword evidence="4" id="KW-0949">S-adenosyl-L-methionine</keyword>
<evidence type="ECO:0000256" key="1">
    <source>
        <dbReference type="ARBA" id="ARBA00011900"/>
    </source>
</evidence>
<dbReference type="EC" id="2.1.1.72" evidence="1"/>
<evidence type="ECO:0000256" key="5">
    <source>
        <dbReference type="ARBA" id="ARBA00022747"/>
    </source>
</evidence>
<organism evidence="10 11">
    <name type="scientific">Mariniradius sediminis</name>
    <dbReference type="NCBI Taxonomy" id="2909237"/>
    <lineage>
        <taxon>Bacteria</taxon>
        <taxon>Pseudomonadati</taxon>
        <taxon>Bacteroidota</taxon>
        <taxon>Cytophagia</taxon>
        <taxon>Cytophagales</taxon>
        <taxon>Cyclobacteriaceae</taxon>
        <taxon>Mariniradius</taxon>
    </lineage>
</organism>
<evidence type="ECO:0000256" key="4">
    <source>
        <dbReference type="ARBA" id="ARBA00022691"/>
    </source>
</evidence>